<dbReference type="Gramene" id="OPUNC03G24230.4">
    <property type="protein sequence ID" value="OPUNC03G24230.4"/>
    <property type="gene ID" value="OPUNC03G24230"/>
</dbReference>
<evidence type="ECO:0000313" key="2">
    <source>
        <dbReference type="Proteomes" id="UP000026962"/>
    </source>
</evidence>
<sequence length="77" mass="8482">MTVPRCLTKDADGMGDGAEMQALREEAHLVAWVRGNDAVCGPDFGGVEQNDGWMEGWRLSECGSRIERLSRVSPYIP</sequence>
<dbReference type="EnsemblPlants" id="OPUNC03G24230.3">
    <property type="protein sequence ID" value="OPUNC03G24230.3"/>
    <property type="gene ID" value="OPUNC03G24230"/>
</dbReference>
<dbReference type="HOGENOM" id="CLU_2642346_0_0_1"/>
<accession>A0A0E0KGG7</accession>
<dbReference type="Proteomes" id="UP000026962">
    <property type="component" value="Chromosome 3"/>
</dbReference>
<dbReference type="EnsemblPlants" id="OPUNC03G24230.4">
    <property type="protein sequence ID" value="OPUNC03G24230.4"/>
    <property type="gene ID" value="OPUNC03G24230"/>
</dbReference>
<evidence type="ECO:0000313" key="1">
    <source>
        <dbReference type="EnsemblPlants" id="OPUNC03G24230.4"/>
    </source>
</evidence>
<keyword evidence="2" id="KW-1185">Reference proteome</keyword>
<protein>
    <submittedName>
        <fullName evidence="1">Uncharacterized protein</fullName>
    </submittedName>
</protein>
<organism evidence="1">
    <name type="scientific">Oryza punctata</name>
    <name type="common">Red rice</name>
    <dbReference type="NCBI Taxonomy" id="4537"/>
    <lineage>
        <taxon>Eukaryota</taxon>
        <taxon>Viridiplantae</taxon>
        <taxon>Streptophyta</taxon>
        <taxon>Embryophyta</taxon>
        <taxon>Tracheophyta</taxon>
        <taxon>Spermatophyta</taxon>
        <taxon>Magnoliopsida</taxon>
        <taxon>Liliopsida</taxon>
        <taxon>Poales</taxon>
        <taxon>Poaceae</taxon>
        <taxon>BOP clade</taxon>
        <taxon>Oryzoideae</taxon>
        <taxon>Oryzeae</taxon>
        <taxon>Oryzinae</taxon>
        <taxon>Oryza</taxon>
    </lineage>
</organism>
<proteinExistence type="predicted"/>
<dbReference type="AlphaFoldDB" id="A0A0E0KGG7"/>
<dbReference type="Gramene" id="OPUNC03G24230.3">
    <property type="protein sequence ID" value="OPUNC03G24230.3"/>
    <property type="gene ID" value="OPUNC03G24230"/>
</dbReference>
<name>A0A0E0KGG7_ORYPU</name>
<reference evidence="1" key="2">
    <citation type="submission" date="2018-05" db="EMBL/GenBank/DDBJ databases">
        <title>OpunRS2 (Oryza punctata Reference Sequence Version 2).</title>
        <authorList>
            <person name="Zhang J."/>
            <person name="Kudrna D."/>
            <person name="Lee S."/>
            <person name="Talag J."/>
            <person name="Welchert J."/>
            <person name="Wing R.A."/>
        </authorList>
    </citation>
    <scope>NUCLEOTIDE SEQUENCE [LARGE SCALE GENOMIC DNA]</scope>
</reference>
<reference evidence="1" key="1">
    <citation type="submission" date="2015-04" db="UniProtKB">
        <authorList>
            <consortium name="EnsemblPlants"/>
        </authorList>
    </citation>
    <scope>IDENTIFICATION</scope>
</reference>